<sequence>MARIRVSRKWFAKYRNLQDAIVDATPGTTIEVEPGIYHEDLWIDRYIEIVGLGAQGDVVIQGKKLATVEMGTGYAVIKNVTIKQSRNVQAPVVLMNKGSLVLEDCHVLAGKSPAISILHDEAEPIVRRSLVFSEKNVAVQCQSMGKILFEQCELLSHGDLAVVFIAQGNPTFRKCKLTGTLGYGVFVEEAGQGQFEECNLYGFHHSPAVGIHGGNPTFLRSQIHDGKATGIVIQGGKGVFEECKCFALGKERAAVRVAGRAHPRFHHTEIKNCPGGAFLFEEEASGIVEHCDLYGFIDKPAVVIRTEAQPQFLRTRIHDGDQGAITCYHNGKGIVESCDLFGFNRAIVTVLDDGRLDLLRSKVYNGQEYGVYFAQKAEGILQETEISHFPFRGAVCVAHAADPTLIRCRISDSKVGIHVIDNGRGTFEECLVTQCEDAPWLVENGHPTIRHCRTDQPLSSPKPSDQAAADEEPLQALYAEWAHVIGQEKVKHKMRDVIAYLDYQQDRKQLGLPLSDEMPIHAVFYGQPETGKREMARCYGRILQKMGILSTDRVTHVDGRYLVKQPGEAMLQEWRRLVNEGNGGVLLIEHLPLLTKTESALAQGQIILEQLYQMLQKREADCALIFAGDERSLKEWLAGQVWLTNLVKNHFVFTPYSPNELAMYFERFAHEEQYMIHPSAREEWLKAMNEIYRTEEGKSQLERLRRYFQKVKFNHGRRCAKLPKEKRNKEMLVTFLPEDFVMTEDTDIRPENPAWLSEIERFLH</sequence>
<dbReference type="Gene3D" id="1.10.8.60">
    <property type="match status" value="1"/>
</dbReference>
<proteinExistence type="predicted"/>
<dbReference type="PANTHER" id="PTHR22990:SF15">
    <property type="entry name" value="F-BOX ONLY PROTEIN 10"/>
    <property type="match status" value="1"/>
</dbReference>
<protein>
    <submittedName>
        <fullName evidence="5">Right-handed parallel beta-helix repeat-containing protein</fullName>
    </submittedName>
</protein>
<organism evidence="5 6">
    <name type="scientific">Laceyella putida</name>
    <dbReference type="NCBI Taxonomy" id="110101"/>
    <lineage>
        <taxon>Bacteria</taxon>
        <taxon>Bacillati</taxon>
        <taxon>Bacillota</taxon>
        <taxon>Bacilli</taxon>
        <taxon>Bacillales</taxon>
        <taxon>Thermoactinomycetaceae</taxon>
        <taxon>Laceyella</taxon>
    </lineage>
</organism>
<reference evidence="6" key="1">
    <citation type="journal article" date="2019" name="Int. J. Syst. Evol. Microbiol.">
        <title>The Global Catalogue of Microorganisms (GCM) 10K type strain sequencing project: providing services to taxonomists for standard genome sequencing and annotation.</title>
        <authorList>
            <consortium name="The Broad Institute Genomics Platform"/>
            <consortium name="The Broad Institute Genome Sequencing Center for Infectious Disease"/>
            <person name="Wu L."/>
            <person name="Ma J."/>
        </authorList>
    </citation>
    <scope>NUCLEOTIDE SEQUENCE [LARGE SCALE GENOMIC DNA]</scope>
    <source>
        <strain evidence="6">CGMCC 1.12942</strain>
    </source>
</reference>
<dbReference type="InterPro" id="IPR011050">
    <property type="entry name" value="Pectin_lyase_fold/virulence"/>
</dbReference>
<keyword evidence="2" id="KW-0547">Nucleotide-binding</keyword>
<dbReference type="Pfam" id="PF13229">
    <property type="entry name" value="Beta_helix"/>
    <property type="match status" value="2"/>
</dbReference>
<evidence type="ECO:0000256" key="3">
    <source>
        <dbReference type="ARBA" id="ARBA00022840"/>
    </source>
</evidence>
<dbReference type="InterPro" id="IPR012334">
    <property type="entry name" value="Pectin_lyas_fold"/>
</dbReference>
<keyword evidence="3" id="KW-0067">ATP-binding</keyword>
<dbReference type="Gene3D" id="3.40.50.300">
    <property type="entry name" value="P-loop containing nucleotide triphosphate hydrolases"/>
    <property type="match status" value="1"/>
</dbReference>
<dbReference type="PANTHER" id="PTHR22990">
    <property type="entry name" value="F-BOX ONLY PROTEIN"/>
    <property type="match status" value="1"/>
</dbReference>
<dbReference type="SMART" id="SM00710">
    <property type="entry name" value="PbH1"/>
    <property type="match status" value="5"/>
</dbReference>
<evidence type="ECO:0000256" key="1">
    <source>
        <dbReference type="ARBA" id="ARBA00022737"/>
    </source>
</evidence>
<dbReference type="SUPFAM" id="SSF51126">
    <property type="entry name" value="Pectin lyase-like"/>
    <property type="match status" value="2"/>
</dbReference>
<comment type="caution">
    <text evidence="5">The sequence shown here is derived from an EMBL/GenBank/DDBJ whole genome shotgun (WGS) entry which is preliminary data.</text>
</comment>
<gene>
    <name evidence="5" type="ORF">ACFQNG_06980</name>
</gene>
<dbReference type="Gene3D" id="2.160.20.10">
    <property type="entry name" value="Single-stranded right-handed beta-helix, Pectin lyase-like"/>
    <property type="match status" value="1"/>
</dbReference>
<evidence type="ECO:0000313" key="6">
    <source>
        <dbReference type="Proteomes" id="UP001596500"/>
    </source>
</evidence>
<name>A0ABW2RIW4_9BACL</name>
<evidence type="ECO:0000256" key="2">
    <source>
        <dbReference type="ARBA" id="ARBA00022741"/>
    </source>
</evidence>
<feature type="domain" description="Right handed beta helix" evidence="4">
    <location>
        <begin position="351"/>
        <end position="453"/>
    </location>
</feature>
<dbReference type="InterPro" id="IPR027417">
    <property type="entry name" value="P-loop_NTPase"/>
</dbReference>
<dbReference type="EMBL" id="JBHTBW010000019">
    <property type="protein sequence ID" value="MFC7440894.1"/>
    <property type="molecule type" value="Genomic_DNA"/>
</dbReference>
<accession>A0ABW2RIW4</accession>
<dbReference type="InterPro" id="IPR006626">
    <property type="entry name" value="PbH1"/>
</dbReference>
<dbReference type="InterPro" id="IPR051550">
    <property type="entry name" value="SCF-Subunits/Alg-Epimerases"/>
</dbReference>
<evidence type="ECO:0000259" key="4">
    <source>
        <dbReference type="Pfam" id="PF13229"/>
    </source>
</evidence>
<dbReference type="Proteomes" id="UP001596500">
    <property type="component" value="Unassembled WGS sequence"/>
</dbReference>
<dbReference type="RefSeq" id="WP_379864177.1">
    <property type="nucleotide sequence ID" value="NZ_JBHTBW010000019.1"/>
</dbReference>
<dbReference type="InterPro" id="IPR000641">
    <property type="entry name" value="CbxX/CfxQ"/>
</dbReference>
<keyword evidence="6" id="KW-1185">Reference proteome</keyword>
<dbReference type="InterPro" id="IPR039448">
    <property type="entry name" value="Beta_helix"/>
</dbReference>
<dbReference type="SUPFAM" id="SSF52540">
    <property type="entry name" value="P-loop containing nucleoside triphosphate hydrolases"/>
    <property type="match status" value="1"/>
</dbReference>
<feature type="domain" description="Right handed beta helix" evidence="4">
    <location>
        <begin position="162"/>
        <end position="293"/>
    </location>
</feature>
<keyword evidence="1" id="KW-0677">Repeat</keyword>
<evidence type="ECO:0000313" key="5">
    <source>
        <dbReference type="EMBL" id="MFC7440894.1"/>
    </source>
</evidence>
<dbReference type="PRINTS" id="PR00819">
    <property type="entry name" value="CBXCFQXSUPER"/>
</dbReference>